<evidence type="ECO:0000256" key="2">
    <source>
        <dbReference type="ARBA" id="ARBA00022840"/>
    </source>
</evidence>
<evidence type="ECO:0000313" key="4">
    <source>
        <dbReference type="EMBL" id="CAB4912998.1"/>
    </source>
</evidence>
<dbReference type="SUPFAM" id="SSF52540">
    <property type="entry name" value="P-loop containing nucleoside triphosphate hydrolases"/>
    <property type="match status" value="1"/>
</dbReference>
<reference evidence="4" key="1">
    <citation type="submission" date="2020-05" db="EMBL/GenBank/DDBJ databases">
        <authorList>
            <person name="Chiriac C."/>
            <person name="Salcher M."/>
            <person name="Ghai R."/>
            <person name="Kavagutti S V."/>
        </authorList>
    </citation>
    <scope>NUCLEOTIDE SEQUENCE</scope>
</reference>
<dbReference type="InterPro" id="IPR010488">
    <property type="entry name" value="Zeta_toxin_domain"/>
</dbReference>
<dbReference type="InterPro" id="IPR027417">
    <property type="entry name" value="P-loop_NTPase"/>
</dbReference>
<evidence type="ECO:0000256" key="1">
    <source>
        <dbReference type="ARBA" id="ARBA00022741"/>
    </source>
</evidence>
<name>A0A6J7H1S6_9ZZZZ</name>
<organism evidence="4">
    <name type="scientific">freshwater metagenome</name>
    <dbReference type="NCBI Taxonomy" id="449393"/>
    <lineage>
        <taxon>unclassified sequences</taxon>
        <taxon>metagenomes</taxon>
        <taxon>ecological metagenomes</taxon>
    </lineage>
</organism>
<dbReference type="AlphaFoldDB" id="A0A6J7H1S6"/>
<dbReference type="GO" id="GO:0005524">
    <property type="term" value="F:ATP binding"/>
    <property type="evidence" value="ECO:0007669"/>
    <property type="project" value="UniProtKB-KW"/>
</dbReference>
<sequence length="189" mass="21038">MSTPVLHVLAGPNGSGKSTFVHEVLGPVARLPFVNADELAKERWPGHEEEHAYEASAAAAVRREALLADRRSFIAETVFSHPSKVDLVRRATAGGHLVSLHVMLVPVEVTVLRVQHRVTQGGHTVPVAKIRERYERLWSLVAEARTLADRTTFYDNGRAATPFRPVATYERGRRIGDARWPRWTPAVLL</sequence>
<feature type="domain" description="Zeta toxin" evidence="3">
    <location>
        <begin position="3"/>
        <end position="158"/>
    </location>
</feature>
<dbReference type="PANTHER" id="PTHR39206">
    <property type="entry name" value="SLL8004 PROTEIN"/>
    <property type="match status" value="1"/>
</dbReference>
<dbReference type="Pfam" id="PF06414">
    <property type="entry name" value="Zeta_toxin"/>
    <property type="match status" value="1"/>
</dbReference>
<dbReference type="Gene3D" id="3.40.50.300">
    <property type="entry name" value="P-loop containing nucleotide triphosphate hydrolases"/>
    <property type="match status" value="1"/>
</dbReference>
<protein>
    <submittedName>
        <fullName evidence="4">Unannotated protein</fullName>
    </submittedName>
</protein>
<accession>A0A6J7H1S6</accession>
<gene>
    <name evidence="4" type="ORF">UFOPK3564_01378</name>
</gene>
<evidence type="ECO:0000259" key="3">
    <source>
        <dbReference type="Pfam" id="PF06414"/>
    </source>
</evidence>
<keyword evidence="2" id="KW-0067">ATP-binding</keyword>
<dbReference type="GO" id="GO:0016301">
    <property type="term" value="F:kinase activity"/>
    <property type="evidence" value="ECO:0007669"/>
    <property type="project" value="InterPro"/>
</dbReference>
<keyword evidence="1" id="KW-0547">Nucleotide-binding</keyword>
<proteinExistence type="predicted"/>
<dbReference type="EMBL" id="CAFBMK010000067">
    <property type="protein sequence ID" value="CAB4912998.1"/>
    <property type="molecule type" value="Genomic_DNA"/>
</dbReference>
<dbReference type="PANTHER" id="PTHR39206:SF1">
    <property type="entry name" value="SLL8004 PROTEIN"/>
    <property type="match status" value="1"/>
</dbReference>